<dbReference type="Gene3D" id="2.160.20.80">
    <property type="entry name" value="E3 ubiquitin-protein ligase SopA"/>
    <property type="match status" value="1"/>
</dbReference>
<comment type="caution">
    <text evidence="1">The sequence shown here is derived from an EMBL/GenBank/DDBJ whole genome shotgun (WGS) entry which is preliminary data.</text>
</comment>
<dbReference type="OrthoDB" id="528527at2"/>
<dbReference type="PANTHER" id="PTHR14136:SF17">
    <property type="entry name" value="BTB_POZ DOMAIN-CONTAINING PROTEIN KCTD9"/>
    <property type="match status" value="1"/>
</dbReference>
<accession>A0A161UW79</accession>
<dbReference type="RefSeq" id="WP_063872318.1">
    <property type="nucleotide sequence ID" value="NZ_CAWMRI010000096.1"/>
</dbReference>
<reference evidence="1 2" key="1">
    <citation type="submission" date="2016-04" db="EMBL/GenBank/DDBJ databases">
        <title>Draft Genome Assembly of the Bloom-forming Cyanobacterium Nodularia spumigena Strain CENA596 in Shrimp Production Ponds.</title>
        <authorList>
            <person name="Popin R.V."/>
            <person name="Rigonato J."/>
            <person name="Abreu V.A."/>
            <person name="Andreote A.P."/>
            <person name="Silveira S.B."/>
            <person name="Odebrecht C."/>
            <person name="Fiore M.F."/>
        </authorList>
    </citation>
    <scope>NUCLEOTIDE SEQUENCE [LARGE SCALE GENOMIC DNA]</scope>
    <source>
        <strain evidence="1 2">CENA596</strain>
    </source>
</reference>
<gene>
    <name evidence="1" type="ORF">A2T98_08180</name>
</gene>
<dbReference type="EMBL" id="LWAJ01000096">
    <property type="protein sequence ID" value="KZL50303.1"/>
    <property type="molecule type" value="Genomic_DNA"/>
</dbReference>
<dbReference type="SUPFAM" id="SSF141571">
    <property type="entry name" value="Pentapeptide repeat-like"/>
    <property type="match status" value="1"/>
</dbReference>
<proteinExistence type="predicted"/>
<dbReference type="PANTHER" id="PTHR14136">
    <property type="entry name" value="BTB_POZ DOMAIN-CONTAINING PROTEIN KCTD9"/>
    <property type="match status" value="1"/>
</dbReference>
<dbReference type="Proteomes" id="UP000076555">
    <property type="component" value="Unassembled WGS sequence"/>
</dbReference>
<protein>
    <submittedName>
        <fullName evidence="1">Low-complexity protein</fullName>
    </submittedName>
</protein>
<dbReference type="InterPro" id="IPR001646">
    <property type="entry name" value="5peptide_repeat"/>
</dbReference>
<name>A0A161UW79_NODSP</name>
<dbReference type="Pfam" id="PF00805">
    <property type="entry name" value="Pentapeptide"/>
    <property type="match status" value="3"/>
</dbReference>
<evidence type="ECO:0000313" key="1">
    <source>
        <dbReference type="EMBL" id="KZL50303.1"/>
    </source>
</evidence>
<sequence length="249" mass="27033">MLMAIINTSKILRQLQRQLTSNQTSLKKLILGIGFAQEKALDITFNPREKHLFTLIKNLNDKNIENRLAVIYDLEEFSQNYQQYHWEIMVILTNFVQNQAADMNGDELNNNPSPGIPTDIQAALTVIGRRDTNKDELDEPLDLSHTDMKGANLHQANLELTNLYQVNLSGANLSGANLSGAILSAANLCGANLSGANLSGAILSAANLCGANLAGANLQSANLYLANLEKATLGDAILTGANLREAKFE</sequence>
<dbReference type="AlphaFoldDB" id="A0A161UW79"/>
<evidence type="ECO:0000313" key="2">
    <source>
        <dbReference type="Proteomes" id="UP000076555"/>
    </source>
</evidence>
<organism evidence="1 2">
    <name type="scientific">Nodularia spumigena CENA596</name>
    <dbReference type="NCBI Taxonomy" id="1819295"/>
    <lineage>
        <taxon>Bacteria</taxon>
        <taxon>Bacillati</taxon>
        <taxon>Cyanobacteriota</taxon>
        <taxon>Cyanophyceae</taxon>
        <taxon>Nostocales</taxon>
        <taxon>Nodulariaceae</taxon>
        <taxon>Nodularia</taxon>
    </lineage>
</organism>
<dbReference type="InterPro" id="IPR051082">
    <property type="entry name" value="Pentapeptide-BTB/POZ_domain"/>
</dbReference>